<dbReference type="AlphaFoldDB" id="A0A921AWV8"/>
<evidence type="ECO:0000259" key="1">
    <source>
        <dbReference type="PROSITE" id="PS51554"/>
    </source>
</evidence>
<dbReference type="SUPFAM" id="SSF51998">
    <property type="entry name" value="PFL-like glycyl radical enzymes"/>
    <property type="match status" value="1"/>
</dbReference>
<dbReference type="GO" id="GO:0003824">
    <property type="term" value="F:catalytic activity"/>
    <property type="evidence" value="ECO:0007669"/>
    <property type="project" value="InterPro"/>
</dbReference>
<reference evidence="2" key="2">
    <citation type="submission" date="2021-09" db="EMBL/GenBank/DDBJ databases">
        <authorList>
            <person name="Gilroy R."/>
        </authorList>
    </citation>
    <scope>NUCLEOTIDE SEQUENCE</scope>
    <source>
        <strain evidence="2">ChiGjej2B2-19336</strain>
    </source>
</reference>
<feature type="domain" description="PFL" evidence="1">
    <location>
        <begin position="14"/>
        <end position="670"/>
    </location>
</feature>
<gene>
    <name evidence="2" type="ORF">K8W16_06790</name>
</gene>
<comment type="caution">
    <text evidence="2">The sequence shown here is derived from an EMBL/GenBank/DDBJ whole genome shotgun (WGS) entry which is preliminary data.</text>
</comment>
<dbReference type="PROSITE" id="PS51554">
    <property type="entry name" value="PFL"/>
    <property type="match status" value="1"/>
</dbReference>
<dbReference type="EMBL" id="DYZA01000135">
    <property type="protein sequence ID" value="HJD97334.1"/>
    <property type="molecule type" value="Genomic_DNA"/>
</dbReference>
<dbReference type="InterPro" id="IPR004184">
    <property type="entry name" value="PFL_dom"/>
</dbReference>
<proteinExistence type="predicted"/>
<dbReference type="Proteomes" id="UP000698963">
    <property type="component" value="Unassembled WGS sequence"/>
</dbReference>
<organism evidence="2 3">
    <name type="scientific">Mailhella massiliensis</name>
    <dbReference type="NCBI Taxonomy" id="1903261"/>
    <lineage>
        <taxon>Bacteria</taxon>
        <taxon>Pseudomonadati</taxon>
        <taxon>Thermodesulfobacteriota</taxon>
        <taxon>Desulfovibrionia</taxon>
        <taxon>Desulfovibrionales</taxon>
        <taxon>Desulfovibrionaceae</taxon>
        <taxon>Mailhella</taxon>
    </lineage>
</organism>
<dbReference type="Gene3D" id="3.20.70.20">
    <property type="match status" value="1"/>
</dbReference>
<reference evidence="2" key="1">
    <citation type="journal article" date="2021" name="PeerJ">
        <title>Extensive microbial diversity within the chicken gut microbiome revealed by metagenomics and culture.</title>
        <authorList>
            <person name="Gilroy R."/>
            <person name="Ravi A."/>
            <person name="Getino M."/>
            <person name="Pursley I."/>
            <person name="Horton D.L."/>
            <person name="Alikhan N.F."/>
            <person name="Baker D."/>
            <person name="Gharbi K."/>
            <person name="Hall N."/>
            <person name="Watson M."/>
            <person name="Adriaenssens E.M."/>
            <person name="Foster-Nyarko E."/>
            <person name="Jarju S."/>
            <person name="Secka A."/>
            <person name="Antonio M."/>
            <person name="Oren A."/>
            <person name="Chaudhuri R.R."/>
            <person name="La Ragione R."/>
            <person name="Hildebrand F."/>
            <person name="Pallen M.J."/>
        </authorList>
    </citation>
    <scope>NUCLEOTIDE SEQUENCE</scope>
    <source>
        <strain evidence="2">ChiGjej2B2-19336</strain>
    </source>
</reference>
<evidence type="ECO:0000313" key="2">
    <source>
        <dbReference type="EMBL" id="HJD97334.1"/>
    </source>
</evidence>
<sequence>MNQACHLAPYRRPSFLSRRISRIVASRPRLFLDRALYFTESMRETEGLPLPLRWAKALVHVLDHVPVELSPDELLAGAFGSGRYGIFYPELDSAFLEDEGFSPEDFLLSCGDMDLARSSILPYWHGRTYQEHFYAELPPELKNLLYINGDASHPAFIVQETATVRHSLQWVLDYGKVLRRGFRGIAEEAEQKREEASPSGRQFYEAVVEICRGIRRFSERFAALAAEQALGATTEEFRKERLALAERCRRVPWEPAQSFVDALQAQWLTQMVSRMEAEYGGNISNGRMDQYLWPLYKKDLFSGVLTQQKAREYLDDLWCHLAQFVRLKPSPTGAKIYEDLAHWEFTTLGGRLASGADATNDLSFLILRSASEFPMDYPYLGVRIHRDTPAEFLREICLSTQNNGASPVLFNDETIIARQRANGATAEEARDYCGSGYSEARLINKDTYFVGATWLNLPAVLEMALHDGYCSPKPSCRTGLPTGPAEAIGSFSHLMELFRRQLLYILDMAFRQQGILERLRPLHIASPLLSCLHDLCMKHGVDMSVGVVPEGRSIGGFLGIIGFATVVDSLAAIDTLVFRQKKLTLPELLDILAVNFEGHEDVRQLCLNSPKYGNRIPWVDDIGRRIDRLLLTRARNEVNSYGGRGEIFYVPVKAHIAMGRVSGATADGRFAGNNFSFGVTPSHLVRTLGPTVSLSSETAVQNPDIPSLGARVMFSTLLPGQICGAAGVETLMSLLQTWCRQPHWFLRFQILTPAELTVLRNSPYEYNSLFLNVPGLNSQGYSFPSAAFSCKCPLQKAR</sequence>
<dbReference type="PANTHER" id="PTHR43641">
    <property type="entry name" value="FORMATE ACETYLTRANSFERASE 3-RELATED"/>
    <property type="match status" value="1"/>
</dbReference>
<dbReference type="GO" id="GO:0005829">
    <property type="term" value="C:cytosol"/>
    <property type="evidence" value="ECO:0007669"/>
    <property type="project" value="TreeGrafter"/>
</dbReference>
<name>A0A921AWV8_9BACT</name>
<dbReference type="InterPro" id="IPR051215">
    <property type="entry name" value="GRE"/>
</dbReference>
<protein>
    <submittedName>
        <fullName evidence="2">Glycyl radical protein</fullName>
    </submittedName>
</protein>
<dbReference type="PANTHER" id="PTHR43641:SF2">
    <property type="entry name" value="DEHYDRATASE YBIW-RELATED"/>
    <property type="match status" value="1"/>
</dbReference>
<evidence type="ECO:0000313" key="3">
    <source>
        <dbReference type="Proteomes" id="UP000698963"/>
    </source>
</evidence>
<dbReference type="RefSeq" id="WP_304122349.1">
    <property type="nucleotide sequence ID" value="NZ_DYZA01000135.1"/>
</dbReference>
<accession>A0A921AWV8</accession>
<dbReference type="Pfam" id="PF02901">
    <property type="entry name" value="PFL-like"/>
    <property type="match status" value="1"/>
</dbReference>